<keyword evidence="10" id="KW-0520">NAD</keyword>
<dbReference type="GO" id="GO:0090729">
    <property type="term" value="F:toxin activity"/>
    <property type="evidence" value="ECO:0007669"/>
    <property type="project" value="UniProtKB-KW"/>
</dbReference>
<keyword evidence="6 10" id="KW-0808">Transferase</keyword>
<evidence type="ECO:0000256" key="1">
    <source>
        <dbReference type="ARBA" id="ARBA00004613"/>
    </source>
</evidence>
<evidence type="ECO:0000313" key="13">
    <source>
        <dbReference type="Proteomes" id="UP000663855"/>
    </source>
</evidence>
<keyword evidence="4" id="KW-0800">Toxin</keyword>
<dbReference type="InterPro" id="IPR000768">
    <property type="entry name" value="ART"/>
</dbReference>
<evidence type="ECO:0000256" key="3">
    <source>
        <dbReference type="ARBA" id="ARBA00022525"/>
    </source>
</evidence>
<dbReference type="GO" id="GO:0016779">
    <property type="term" value="F:nucleotidyltransferase activity"/>
    <property type="evidence" value="ECO:0007669"/>
    <property type="project" value="UniProtKB-KW"/>
</dbReference>
<protein>
    <recommendedName>
        <fullName evidence="10">NAD(P)(+)--arginine ADP-ribosyltransferase</fullName>
        <ecNumber evidence="10">2.4.2.31</ecNumber>
    </recommendedName>
    <alternativeName>
        <fullName evidence="10">Mono(ADP-ribosyl)transferase</fullName>
    </alternativeName>
</protein>
<accession>A0A814G3M9</accession>
<comment type="similarity">
    <text evidence="2 10">Belongs to the Arg-specific ADP-ribosyltransferase family.</text>
</comment>
<dbReference type="InterPro" id="IPR050999">
    <property type="entry name" value="ADP-ribosyltransferase_ARG"/>
</dbReference>
<dbReference type="Gene3D" id="3.90.176.10">
    <property type="entry name" value="Toxin ADP-ribosyltransferase, Chain A, domain 1"/>
    <property type="match status" value="1"/>
</dbReference>
<dbReference type="SUPFAM" id="SSF56399">
    <property type="entry name" value="ADP-ribosylation"/>
    <property type="match status" value="1"/>
</dbReference>
<dbReference type="GO" id="GO:0106274">
    <property type="term" value="F:NAD+-protein-arginine ADP-ribosyltransferase activity"/>
    <property type="evidence" value="ECO:0007669"/>
    <property type="project" value="UniProtKB-EC"/>
</dbReference>
<evidence type="ECO:0000256" key="2">
    <source>
        <dbReference type="ARBA" id="ARBA00009558"/>
    </source>
</evidence>
<dbReference type="GO" id="GO:0005576">
    <property type="term" value="C:extracellular region"/>
    <property type="evidence" value="ECO:0007669"/>
    <property type="project" value="UniProtKB-SubCell"/>
</dbReference>
<keyword evidence="11" id="KW-0472">Membrane</keyword>
<evidence type="ECO:0000256" key="9">
    <source>
        <dbReference type="ARBA" id="ARBA00047597"/>
    </source>
</evidence>
<proteinExistence type="inferred from homology"/>
<reference evidence="12" key="1">
    <citation type="submission" date="2021-02" db="EMBL/GenBank/DDBJ databases">
        <authorList>
            <person name="Nowell W R."/>
        </authorList>
    </citation>
    <scope>NUCLEOTIDE SEQUENCE</scope>
</reference>
<dbReference type="Pfam" id="PF01129">
    <property type="entry name" value="ART"/>
    <property type="match status" value="1"/>
</dbReference>
<keyword evidence="11" id="KW-0812">Transmembrane</keyword>
<keyword evidence="11" id="KW-1133">Transmembrane helix</keyword>
<keyword evidence="7" id="KW-0548">Nucleotidyltransferase</keyword>
<dbReference type="AlphaFoldDB" id="A0A814G3M9"/>
<evidence type="ECO:0000313" key="12">
    <source>
        <dbReference type="EMBL" id="CAF0988479.1"/>
    </source>
</evidence>
<keyword evidence="8" id="KW-0843">Virulence</keyword>
<organism evidence="12 13">
    <name type="scientific">Rotaria magnacalcarata</name>
    <dbReference type="NCBI Taxonomy" id="392030"/>
    <lineage>
        <taxon>Eukaryota</taxon>
        <taxon>Metazoa</taxon>
        <taxon>Spiralia</taxon>
        <taxon>Gnathifera</taxon>
        <taxon>Rotifera</taxon>
        <taxon>Eurotatoria</taxon>
        <taxon>Bdelloidea</taxon>
        <taxon>Philodinida</taxon>
        <taxon>Philodinidae</taxon>
        <taxon>Rotaria</taxon>
    </lineage>
</organism>
<dbReference type="PROSITE" id="PS51996">
    <property type="entry name" value="TR_MART"/>
    <property type="match status" value="1"/>
</dbReference>
<keyword evidence="5 10" id="KW-0328">Glycosyltransferase</keyword>
<evidence type="ECO:0000256" key="4">
    <source>
        <dbReference type="ARBA" id="ARBA00022656"/>
    </source>
</evidence>
<dbReference type="PANTHER" id="PTHR10339">
    <property type="entry name" value="ADP-RIBOSYLTRANSFERASE"/>
    <property type="match status" value="1"/>
</dbReference>
<dbReference type="EC" id="2.4.2.31" evidence="10"/>
<name>A0A814G3M9_9BILA</name>
<dbReference type="GO" id="GO:0003950">
    <property type="term" value="F:NAD+ poly-ADP-ribosyltransferase activity"/>
    <property type="evidence" value="ECO:0007669"/>
    <property type="project" value="TreeGrafter"/>
</dbReference>
<dbReference type="EMBL" id="CAJNOV010000113">
    <property type="protein sequence ID" value="CAF0988479.1"/>
    <property type="molecule type" value="Genomic_DNA"/>
</dbReference>
<comment type="subcellular location">
    <subcellularLocation>
        <location evidence="1">Secreted</location>
    </subcellularLocation>
</comment>
<keyword evidence="10" id="KW-0521">NADP</keyword>
<evidence type="ECO:0000256" key="5">
    <source>
        <dbReference type="ARBA" id="ARBA00022676"/>
    </source>
</evidence>
<sequence>MASKYVDDQESGHRQRFSDIEENPRRKLMPISGFEKHPIVTLEEAVEPLEKIVENVKNNVAWAKWKCTETPADNLTVNQSAAIILYTMESNCEKECVYYVLNSTLRDEDRKNLKPWFLYLRLLMSALALLPSLQIHVYRGVRGNLKSALKAGEQIIWWGFSSCTADLIVLSNDRFLGSTGVRTLFSIDCKTGKDIKSHSAFPCESEILLPAARCFQVIACLPQGPDMNIIQLKEIESPVKLIELEPGVVTKLNSIALINRSFLLHISRIWFHQPKQVKAMRQQHRSSLGKQIPF</sequence>
<evidence type="ECO:0000256" key="10">
    <source>
        <dbReference type="RuleBase" id="RU361228"/>
    </source>
</evidence>
<gene>
    <name evidence="12" type="ORF">CJN711_LOCUS1728</name>
</gene>
<evidence type="ECO:0000256" key="7">
    <source>
        <dbReference type="ARBA" id="ARBA00022695"/>
    </source>
</evidence>
<comment type="caution">
    <text evidence="12">The sequence shown here is derived from an EMBL/GenBank/DDBJ whole genome shotgun (WGS) entry which is preliminary data.</text>
</comment>
<dbReference type="Proteomes" id="UP000663855">
    <property type="component" value="Unassembled WGS sequence"/>
</dbReference>
<evidence type="ECO:0000256" key="6">
    <source>
        <dbReference type="ARBA" id="ARBA00022679"/>
    </source>
</evidence>
<feature type="transmembrane region" description="Helical" evidence="11">
    <location>
        <begin position="116"/>
        <end position="135"/>
    </location>
</feature>
<evidence type="ECO:0000256" key="11">
    <source>
        <dbReference type="SAM" id="Phobius"/>
    </source>
</evidence>
<comment type="catalytic activity">
    <reaction evidence="9 10">
        <text>L-arginyl-[protein] + NAD(+) = N(omega)-(ADP-D-ribosyl)-L-arginyl-[protein] + nicotinamide + H(+)</text>
        <dbReference type="Rhea" id="RHEA:19149"/>
        <dbReference type="Rhea" id="RHEA-COMP:10532"/>
        <dbReference type="Rhea" id="RHEA-COMP:15087"/>
        <dbReference type="ChEBI" id="CHEBI:15378"/>
        <dbReference type="ChEBI" id="CHEBI:17154"/>
        <dbReference type="ChEBI" id="CHEBI:29965"/>
        <dbReference type="ChEBI" id="CHEBI:57540"/>
        <dbReference type="ChEBI" id="CHEBI:142554"/>
        <dbReference type="EC" id="2.4.2.31"/>
    </reaction>
</comment>
<keyword evidence="3" id="KW-0964">Secreted</keyword>
<dbReference type="PANTHER" id="PTHR10339:SF25">
    <property type="entry name" value="SECRETED EXOENZYME S"/>
    <property type="match status" value="1"/>
</dbReference>
<evidence type="ECO:0000256" key="8">
    <source>
        <dbReference type="ARBA" id="ARBA00023026"/>
    </source>
</evidence>